<dbReference type="GO" id="GO:0016787">
    <property type="term" value="F:hydrolase activity"/>
    <property type="evidence" value="ECO:0007669"/>
    <property type="project" value="UniProtKB-KW"/>
</dbReference>
<dbReference type="PANTHER" id="PTHR34127:SF3">
    <property type="entry name" value="INITIATION FACTOR 4F SUBUNIT (DUF1350)"/>
    <property type="match status" value="1"/>
</dbReference>
<feature type="chain" id="PRO_5045395052" evidence="1">
    <location>
        <begin position="27"/>
        <end position="106"/>
    </location>
</feature>
<keyword evidence="1" id="KW-0732">Signal</keyword>
<dbReference type="Proteomes" id="UP001151760">
    <property type="component" value="Unassembled WGS sequence"/>
</dbReference>
<name>A0ABQ5AW63_9ASTR</name>
<feature type="signal peptide" evidence="1">
    <location>
        <begin position="1"/>
        <end position="26"/>
    </location>
</feature>
<comment type="caution">
    <text evidence="2">The sequence shown here is derived from an EMBL/GenBank/DDBJ whole genome shotgun (WGS) entry which is preliminary data.</text>
</comment>
<reference evidence="2" key="2">
    <citation type="submission" date="2022-01" db="EMBL/GenBank/DDBJ databases">
        <authorList>
            <person name="Yamashiro T."/>
            <person name="Shiraishi A."/>
            <person name="Satake H."/>
            <person name="Nakayama K."/>
        </authorList>
    </citation>
    <scope>NUCLEOTIDE SEQUENCE</scope>
</reference>
<proteinExistence type="predicted"/>
<keyword evidence="2" id="KW-0378">Hydrolase</keyword>
<keyword evidence="3" id="KW-1185">Reference proteome</keyword>
<reference evidence="2" key="1">
    <citation type="journal article" date="2022" name="Int. J. Mol. Sci.">
        <title>Draft Genome of Tanacetum Coccineum: Genomic Comparison of Closely Related Tanacetum-Family Plants.</title>
        <authorList>
            <person name="Yamashiro T."/>
            <person name="Shiraishi A."/>
            <person name="Nakayama K."/>
            <person name="Satake H."/>
        </authorList>
    </citation>
    <scope>NUCLEOTIDE SEQUENCE</scope>
</reference>
<evidence type="ECO:0000256" key="1">
    <source>
        <dbReference type="SAM" id="SignalP"/>
    </source>
</evidence>
<dbReference type="EMBL" id="BQNB010012700">
    <property type="protein sequence ID" value="GJT06825.1"/>
    <property type="molecule type" value="Genomic_DNA"/>
</dbReference>
<protein>
    <submittedName>
        <fullName evidence="2">Alpha/beta hydrolase fold protein</fullName>
    </submittedName>
</protein>
<dbReference type="Pfam" id="PF07082">
    <property type="entry name" value="DUF1350"/>
    <property type="match status" value="1"/>
</dbReference>
<dbReference type="InterPro" id="IPR010765">
    <property type="entry name" value="DUF1350"/>
</dbReference>
<accession>A0ABQ5AW63</accession>
<sequence>MYHRFFNQTSAMCLLEVFWLYQVAQGISEFKPTPTENRECCKNSYNVPKTLLVKFNTDANDETDLLEENLRPRVEAIDGTLDIVSLSGNHITPCIQVKIEVQKWTC</sequence>
<gene>
    <name evidence="2" type="ORF">Tco_0841287</name>
</gene>
<organism evidence="2 3">
    <name type="scientific">Tanacetum coccineum</name>
    <dbReference type="NCBI Taxonomy" id="301880"/>
    <lineage>
        <taxon>Eukaryota</taxon>
        <taxon>Viridiplantae</taxon>
        <taxon>Streptophyta</taxon>
        <taxon>Embryophyta</taxon>
        <taxon>Tracheophyta</taxon>
        <taxon>Spermatophyta</taxon>
        <taxon>Magnoliopsida</taxon>
        <taxon>eudicotyledons</taxon>
        <taxon>Gunneridae</taxon>
        <taxon>Pentapetalae</taxon>
        <taxon>asterids</taxon>
        <taxon>campanulids</taxon>
        <taxon>Asterales</taxon>
        <taxon>Asteraceae</taxon>
        <taxon>Asteroideae</taxon>
        <taxon>Anthemideae</taxon>
        <taxon>Anthemidinae</taxon>
        <taxon>Tanacetum</taxon>
    </lineage>
</organism>
<evidence type="ECO:0000313" key="2">
    <source>
        <dbReference type="EMBL" id="GJT06825.1"/>
    </source>
</evidence>
<evidence type="ECO:0000313" key="3">
    <source>
        <dbReference type="Proteomes" id="UP001151760"/>
    </source>
</evidence>
<dbReference type="PANTHER" id="PTHR34127">
    <property type="entry name" value="OS04G0405600 PROTEIN"/>
    <property type="match status" value="1"/>
</dbReference>